<dbReference type="EMBL" id="BMAV01027301">
    <property type="protein sequence ID" value="GFS58024.1"/>
    <property type="molecule type" value="Genomic_DNA"/>
</dbReference>
<keyword evidence="2" id="KW-1185">Reference proteome</keyword>
<protein>
    <submittedName>
        <fullName evidence="1">Uncharacterized protein</fullName>
    </submittedName>
</protein>
<name>A0A8X6IU39_9ARAC</name>
<reference evidence="1" key="1">
    <citation type="submission" date="2020-08" db="EMBL/GenBank/DDBJ databases">
        <title>Multicomponent nature underlies the extraordinary mechanical properties of spider dragline silk.</title>
        <authorList>
            <person name="Kono N."/>
            <person name="Nakamura H."/>
            <person name="Mori M."/>
            <person name="Yoshida Y."/>
            <person name="Ohtoshi R."/>
            <person name="Malay A.D."/>
            <person name="Moran D.A.P."/>
            <person name="Tomita M."/>
            <person name="Numata K."/>
            <person name="Arakawa K."/>
        </authorList>
    </citation>
    <scope>NUCLEOTIDE SEQUENCE</scope>
</reference>
<dbReference type="OrthoDB" id="10260794at2759"/>
<dbReference type="AlphaFoldDB" id="A0A8X6IU39"/>
<accession>A0A8X6IU39</accession>
<sequence length="158" mass="18892">MRLKKERWFVEEQTRLVQEEHKSRRTEVLTRSYETYEETPVDVIKDTAKNDLTPVILSKERVDLDDDKIEEKPKLPKRKLKNSSRMTVAELQQKVNLKASSNIILIPQHRSFKRKYSQDKGRIENLLENCRILSNELVIMKARESLREREDQKTTKLR</sequence>
<proteinExistence type="predicted"/>
<dbReference type="Proteomes" id="UP000886998">
    <property type="component" value="Unassembled WGS sequence"/>
</dbReference>
<comment type="caution">
    <text evidence="1">The sequence shown here is derived from an EMBL/GenBank/DDBJ whole genome shotgun (WGS) entry which is preliminary data.</text>
</comment>
<organism evidence="1 2">
    <name type="scientific">Trichonephila inaurata madagascariensis</name>
    <dbReference type="NCBI Taxonomy" id="2747483"/>
    <lineage>
        <taxon>Eukaryota</taxon>
        <taxon>Metazoa</taxon>
        <taxon>Ecdysozoa</taxon>
        <taxon>Arthropoda</taxon>
        <taxon>Chelicerata</taxon>
        <taxon>Arachnida</taxon>
        <taxon>Araneae</taxon>
        <taxon>Araneomorphae</taxon>
        <taxon>Entelegynae</taxon>
        <taxon>Araneoidea</taxon>
        <taxon>Nephilidae</taxon>
        <taxon>Trichonephila</taxon>
        <taxon>Trichonephila inaurata</taxon>
    </lineage>
</organism>
<evidence type="ECO:0000313" key="2">
    <source>
        <dbReference type="Proteomes" id="UP000886998"/>
    </source>
</evidence>
<gene>
    <name evidence="1" type="ORF">TNIN_220941</name>
</gene>
<evidence type="ECO:0000313" key="1">
    <source>
        <dbReference type="EMBL" id="GFS58024.1"/>
    </source>
</evidence>